<organism evidence="2 3">
    <name type="scientific">Stachybotrys elegans</name>
    <dbReference type="NCBI Taxonomy" id="80388"/>
    <lineage>
        <taxon>Eukaryota</taxon>
        <taxon>Fungi</taxon>
        <taxon>Dikarya</taxon>
        <taxon>Ascomycota</taxon>
        <taxon>Pezizomycotina</taxon>
        <taxon>Sordariomycetes</taxon>
        <taxon>Hypocreomycetidae</taxon>
        <taxon>Hypocreales</taxon>
        <taxon>Stachybotryaceae</taxon>
        <taxon>Stachybotrys</taxon>
    </lineage>
</organism>
<feature type="compositionally biased region" description="Low complexity" evidence="1">
    <location>
        <begin position="142"/>
        <end position="163"/>
    </location>
</feature>
<proteinExistence type="predicted"/>
<keyword evidence="3" id="KW-1185">Reference proteome</keyword>
<evidence type="ECO:0000256" key="1">
    <source>
        <dbReference type="SAM" id="MobiDB-lite"/>
    </source>
</evidence>
<gene>
    <name evidence="2" type="ORF">B0I35DRAFT_412887</name>
</gene>
<feature type="region of interest" description="Disordered" evidence="1">
    <location>
        <begin position="141"/>
        <end position="163"/>
    </location>
</feature>
<sequence>MAGHNAFGDEIRSWGAEEIIATQGAFLPTRPASPVDTSPNHQEICNFSAILMHKLFLLHSSRAARAYMFGSEADDMIPERKPASLILQIQEESERLLDLWEAPPTPSDHGDEDSSAAMAEREKRMELQMLENKFSIRSRLRQASATPQTPQTPWTASRNLLSPSPLSLDTAAVDTTQRFTSSGPTSLAFILNSTEPRGIPFHGHKRQRSSDAFEGGEGEQGLASPRPKRM</sequence>
<dbReference type="OrthoDB" id="4772279at2759"/>
<evidence type="ECO:0000313" key="3">
    <source>
        <dbReference type="Proteomes" id="UP000813444"/>
    </source>
</evidence>
<name>A0A8K0SLQ4_9HYPO</name>
<accession>A0A8K0SLQ4</accession>
<feature type="region of interest" description="Disordered" evidence="1">
    <location>
        <begin position="195"/>
        <end position="230"/>
    </location>
</feature>
<dbReference type="EMBL" id="JAGPNK010000014">
    <property type="protein sequence ID" value="KAH7309027.1"/>
    <property type="molecule type" value="Genomic_DNA"/>
</dbReference>
<reference evidence="2" key="1">
    <citation type="journal article" date="2021" name="Nat. Commun.">
        <title>Genetic determinants of endophytism in the Arabidopsis root mycobiome.</title>
        <authorList>
            <person name="Mesny F."/>
            <person name="Miyauchi S."/>
            <person name="Thiergart T."/>
            <person name="Pickel B."/>
            <person name="Atanasova L."/>
            <person name="Karlsson M."/>
            <person name="Huettel B."/>
            <person name="Barry K.W."/>
            <person name="Haridas S."/>
            <person name="Chen C."/>
            <person name="Bauer D."/>
            <person name="Andreopoulos W."/>
            <person name="Pangilinan J."/>
            <person name="LaButti K."/>
            <person name="Riley R."/>
            <person name="Lipzen A."/>
            <person name="Clum A."/>
            <person name="Drula E."/>
            <person name="Henrissat B."/>
            <person name="Kohler A."/>
            <person name="Grigoriev I.V."/>
            <person name="Martin F.M."/>
            <person name="Hacquard S."/>
        </authorList>
    </citation>
    <scope>NUCLEOTIDE SEQUENCE</scope>
    <source>
        <strain evidence="2">MPI-CAGE-CH-0235</strain>
    </source>
</reference>
<dbReference type="AlphaFoldDB" id="A0A8K0SLQ4"/>
<comment type="caution">
    <text evidence="2">The sequence shown here is derived from an EMBL/GenBank/DDBJ whole genome shotgun (WGS) entry which is preliminary data.</text>
</comment>
<evidence type="ECO:0000313" key="2">
    <source>
        <dbReference type="EMBL" id="KAH7309027.1"/>
    </source>
</evidence>
<dbReference type="Proteomes" id="UP000813444">
    <property type="component" value="Unassembled WGS sequence"/>
</dbReference>
<protein>
    <submittedName>
        <fullName evidence="2">Uncharacterized protein</fullName>
    </submittedName>
</protein>